<evidence type="ECO:0000313" key="7">
    <source>
        <dbReference type="Proteomes" id="UP001161247"/>
    </source>
</evidence>
<dbReference type="CDD" id="cd00083">
    <property type="entry name" value="bHLH_SF"/>
    <property type="match status" value="1"/>
</dbReference>
<evidence type="ECO:0000256" key="4">
    <source>
        <dbReference type="ARBA" id="ARBA00023242"/>
    </source>
</evidence>
<dbReference type="PANTHER" id="PTHR46772:SF6">
    <property type="entry name" value="BHLH DOMAIN-CONTAINING PROTEIN"/>
    <property type="match status" value="1"/>
</dbReference>
<keyword evidence="4" id="KW-0539">Nucleus</keyword>
<accession>A0AAV1EGC7</accession>
<dbReference type="Pfam" id="PF00010">
    <property type="entry name" value="HLH"/>
    <property type="match status" value="1"/>
</dbReference>
<dbReference type="SUPFAM" id="SSF47459">
    <property type="entry name" value="HLH, helix-loop-helix DNA-binding domain"/>
    <property type="match status" value="1"/>
</dbReference>
<dbReference type="EMBL" id="OX459126">
    <property type="protein sequence ID" value="CAI9118729.1"/>
    <property type="molecule type" value="Genomic_DNA"/>
</dbReference>
<dbReference type="GO" id="GO:0003700">
    <property type="term" value="F:DNA-binding transcription factor activity"/>
    <property type="evidence" value="ECO:0007669"/>
    <property type="project" value="InterPro"/>
</dbReference>
<dbReference type="GO" id="GO:0005634">
    <property type="term" value="C:nucleus"/>
    <property type="evidence" value="ECO:0007669"/>
    <property type="project" value="UniProtKB-SubCell"/>
</dbReference>
<evidence type="ECO:0000259" key="5">
    <source>
        <dbReference type="PROSITE" id="PS50888"/>
    </source>
</evidence>
<organism evidence="6 7">
    <name type="scientific">Oldenlandia corymbosa var. corymbosa</name>
    <dbReference type="NCBI Taxonomy" id="529605"/>
    <lineage>
        <taxon>Eukaryota</taxon>
        <taxon>Viridiplantae</taxon>
        <taxon>Streptophyta</taxon>
        <taxon>Embryophyta</taxon>
        <taxon>Tracheophyta</taxon>
        <taxon>Spermatophyta</taxon>
        <taxon>Magnoliopsida</taxon>
        <taxon>eudicotyledons</taxon>
        <taxon>Gunneridae</taxon>
        <taxon>Pentapetalae</taxon>
        <taxon>asterids</taxon>
        <taxon>lamiids</taxon>
        <taxon>Gentianales</taxon>
        <taxon>Rubiaceae</taxon>
        <taxon>Rubioideae</taxon>
        <taxon>Spermacoceae</taxon>
        <taxon>Hedyotis-Oldenlandia complex</taxon>
        <taxon>Oldenlandia</taxon>
    </lineage>
</organism>
<gene>
    <name evidence="6" type="ORF">OLC1_LOCUS24530</name>
</gene>
<feature type="domain" description="BHLH" evidence="5">
    <location>
        <begin position="64"/>
        <end position="116"/>
    </location>
</feature>
<dbReference type="PANTHER" id="PTHR46772">
    <property type="entry name" value="BHLH DOMAIN-CONTAINING PROTEIN"/>
    <property type="match status" value="1"/>
</dbReference>
<dbReference type="InterPro" id="IPR011598">
    <property type="entry name" value="bHLH_dom"/>
</dbReference>
<dbReference type="AlphaFoldDB" id="A0AAV1EGC7"/>
<name>A0AAV1EGC7_OLDCO</name>
<keyword evidence="3" id="KW-0804">Transcription</keyword>
<evidence type="ECO:0000313" key="6">
    <source>
        <dbReference type="EMBL" id="CAI9118729.1"/>
    </source>
</evidence>
<evidence type="ECO:0000256" key="2">
    <source>
        <dbReference type="ARBA" id="ARBA00023015"/>
    </source>
</evidence>
<proteinExistence type="predicted"/>
<evidence type="ECO:0000256" key="1">
    <source>
        <dbReference type="ARBA" id="ARBA00004123"/>
    </source>
</evidence>
<dbReference type="InterPro" id="IPR036638">
    <property type="entry name" value="HLH_DNA-bd_sf"/>
</dbReference>
<dbReference type="GO" id="GO:0046983">
    <property type="term" value="F:protein dimerization activity"/>
    <property type="evidence" value="ECO:0007669"/>
    <property type="project" value="InterPro"/>
</dbReference>
<comment type="subcellular location">
    <subcellularLocation>
        <location evidence="1">Nucleus</location>
    </subcellularLocation>
</comment>
<dbReference type="Proteomes" id="UP001161247">
    <property type="component" value="Chromosome 9"/>
</dbReference>
<dbReference type="Gene3D" id="4.10.280.10">
    <property type="entry name" value="Helix-loop-helix DNA-binding domain"/>
    <property type="match status" value="1"/>
</dbReference>
<reference evidence="6" key="1">
    <citation type="submission" date="2023-03" db="EMBL/GenBank/DDBJ databases">
        <authorList>
            <person name="Julca I."/>
        </authorList>
    </citation>
    <scope>NUCLEOTIDE SEQUENCE</scope>
</reference>
<evidence type="ECO:0000256" key="3">
    <source>
        <dbReference type="ARBA" id="ARBA00023163"/>
    </source>
</evidence>
<keyword evidence="7" id="KW-1185">Reference proteome</keyword>
<protein>
    <submittedName>
        <fullName evidence="6">OLC1v1020333C1</fullName>
    </submittedName>
</protein>
<dbReference type="GO" id="GO:0009960">
    <property type="term" value="P:endosperm development"/>
    <property type="evidence" value="ECO:0007669"/>
    <property type="project" value="InterPro"/>
</dbReference>
<dbReference type="InterPro" id="IPR044278">
    <property type="entry name" value="BHLH95-like"/>
</dbReference>
<sequence length="226" mass="25224">MNCEKLKRPKEEREEEEEEEIGKLLLGIMEGYKDSVIPALSDLKPTDGLKICEMGSINLGKKPRFEAPETEFSQKGDNKLTQNFAVLQSSVPSLIPNPKPTKVKIVTETITYIKSLETEVKRLEKLKRSVVSQKPGLSGCSTYFQKPSVSATIINDTAFFGIQLPAKKGSLCKVFEVFQKYQAEVFEVTVLVNDQRVLTITGTFTVGSDGYEAVEKIKEEILGLRI</sequence>
<dbReference type="PROSITE" id="PS50888">
    <property type="entry name" value="BHLH"/>
    <property type="match status" value="1"/>
</dbReference>
<keyword evidence="2" id="KW-0805">Transcription regulation</keyword>